<dbReference type="Proteomes" id="UP001148662">
    <property type="component" value="Unassembled WGS sequence"/>
</dbReference>
<gene>
    <name evidence="1" type="ORF">NM688_g6015</name>
</gene>
<comment type="caution">
    <text evidence="1">The sequence shown here is derived from an EMBL/GenBank/DDBJ whole genome shotgun (WGS) entry which is preliminary data.</text>
</comment>
<sequence length="125" mass="13504">MTSPRSSSILAQVLPLLLCYSFTMQSVFTLAVIVSFFHLAVAQNPPACFTNCIEIAVADYSSGTACEPTDLTCQCSDSYFNNVMSNCIAADCPYNRYTAATEAWSSTCATSAPSLDLILPFRDLD</sequence>
<accession>A0ACC1SLH8</accession>
<organism evidence="1 2">
    <name type="scientific">Phlebia brevispora</name>
    <dbReference type="NCBI Taxonomy" id="194682"/>
    <lineage>
        <taxon>Eukaryota</taxon>
        <taxon>Fungi</taxon>
        <taxon>Dikarya</taxon>
        <taxon>Basidiomycota</taxon>
        <taxon>Agaricomycotina</taxon>
        <taxon>Agaricomycetes</taxon>
        <taxon>Polyporales</taxon>
        <taxon>Meruliaceae</taxon>
        <taxon>Phlebia</taxon>
    </lineage>
</organism>
<keyword evidence="2" id="KW-1185">Reference proteome</keyword>
<name>A0ACC1SLH8_9APHY</name>
<evidence type="ECO:0000313" key="1">
    <source>
        <dbReference type="EMBL" id="KAJ3542025.1"/>
    </source>
</evidence>
<reference evidence="1" key="1">
    <citation type="submission" date="2022-07" db="EMBL/GenBank/DDBJ databases">
        <title>Genome Sequence of Phlebia brevispora.</title>
        <authorList>
            <person name="Buettner E."/>
        </authorList>
    </citation>
    <scope>NUCLEOTIDE SEQUENCE</scope>
    <source>
        <strain evidence="1">MPL23</strain>
    </source>
</reference>
<evidence type="ECO:0000313" key="2">
    <source>
        <dbReference type="Proteomes" id="UP001148662"/>
    </source>
</evidence>
<proteinExistence type="predicted"/>
<protein>
    <submittedName>
        <fullName evidence="1">Uncharacterized protein</fullName>
    </submittedName>
</protein>
<dbReference type="EMBL" id="JANHOG010001178">
    <property type="protein sequence ID" value="KAJ3542025.1"/>
    <property type="molecule type" value="Genomic_DNA"/>
</dbReference>